<protein>
    <submittedName>
        <fullName evidence="2">Uncharacterized protein</fullName>
    </submittedName>
</protein>
<organism evidence="2 3">
    <name type="scientific">Araneus ventricosus</name>
    <name type="common">Orbweaver spider</name>
    <name type="synonym">Epeira ventricosa</name>
    <dbReference type="NCBI Taxonomy" id="182803"/>
    <lineage>
        <taxon>Eukaryota</taxon>
        <taxon>Metazoa</taxon>
        <taxon>Ecdysozoa</taxon>
        <taxon>Arthropoda</taxon>
        <taxon>Chelicerata</taxon>
        <taxon>Arachnida</taxon>
        <taxon>Araneae</taxon>
        <taxon>Araneomorphae</taxon>
        <taxon>Entelegynae</taxon>
        <taxon>Araneoidea</taxon>
        <taxon>Araneidae</taxon>
        <taxon>Araneus</taxon>
    </lineage>
</organism>
<reference evidence="2 3" key="1">
    <citation type="journal article" date="2019" name="Sci. Rep.">
        <title>Orb-weaving spider Araneus ventricosus genome elucidates the spidroin gene catalogue.</title>
        <authorList>
            <person name="Kono N."/>
            <person name="Nakamura H."/>
            <person name="Ohtoshi R."/>
            <person name="Moran D.A.P."/>
            <person name="Shinohara A."/>
            <person name="Yoshida Y."/>
            <person name="Fujiwara M."/>
            <person name="Mori M."/>
            <person name="Tomita M."/>
            <person name="Arakawa K."/>
        </authorList>
    </citation>
    <scope>NUCLEOTIDE SEQUENCE [LARGE SCALE GENOMIC DNA]</scope>
</reference>
<feature type="compositionally biased region" description="Polar residues" evidence="1">
    <location>
        <begin position="1"/>
        <end position="37"/>
    </location>
</feature>
<sequence length="80" mass="8890">MGSYTEGTNEMPDGTSSTNMRVNTKARTMSDTESNANEMPMERHRGTKREMPMGTHTEANENEHLSMKGDVDGTYTEGTK</sequence>
<evidence type="ECO:0000313" key="2">
    <source>
        <dbReference type="EMBL" id="GBM25201.1"/>
    </source>
</evidence>
<evidence type="ECO:0000256" key="1">
    <source>
        <dbReference type="SAM" id="MobiDB-lite"/>
    </source>
</evidence>
<gene>
    <name evidence="2" type="ORF">AVEN_184614_1</name>
</gene>
<feature type="compositionally biased region" description="Basic and acidic residues" evidence="1">
    <location>
        <begin position="58"/>
        <end position="71"/>
    </location>
</feature>
<accession>A0A4Y2E8H2</accession>
<name>A0A4Y2E8H2_ARAVE</name>
<keyword evidence="3" id="KW-1185">Reference proteome</keyword>
<dbReference type="AlphaFoldDB" id="A0A4Y2E8H2"/>
<proteinExistence type="predicted"/>
<feature type="compositionally biased region" description="Basic and acidic residues" evidence="1">
    <location>
        <begin position="40"/>
        <end position="51"/>
    </location>
</feature>
<dbReference type="EMBL" id="BGPR01000532">
    <property type="protein sequence ID" value="GBM25201.1"/>
    <property type="molecule type" value="Genomic_DNA"/>
</dbReference>
<feature type="region of interest" description="Disordered" evidence="1">
    <location>
        <begin position="1"/>
        <end position="80"/>
    </location>
</feature>
<evidence type="ECO:0000313" key="3">
    <source>
        <dbReference type="Proteomes" id="UP000499080"/>
    </source>
</evidence>
<comment type="caution">
    <text evidence="2">The sequence shown here is derived from an EMBL/GenBank/DDBJ whole genome shotgun (WGS) entry which is preliminary data.</text>
</comment>
<dbReference type="Proteomes" id="UP000499080">
    <property type="component" value="Unassembled WGS sequence"/>
</dbReference>